<evidence type="ECO:0000256" key="3">
    <source>
        <dbReference type="ARBA" id="ARBA00022475"/>
    </source>
</evidence>
<feature type="chain" id="PRO_5011572773" evidence="9">
    <location>
        <begin position="20"/>
        <end position="394"/>
    </location>
</feature>
<keyword evidence="3" id="KW-1003">Cell membrane</keyword>
<feature type="transmembrane region" description="Helical" evidence="8">
    <location>
        <begin position="95"/>
        <end position="119"/>
    </location>
</feature>
<dbReference type="PANTHER" id="PTHR23522:SF10">
    <property type="entry name" value="3-PHENYLPROPIONIC ACID TRANSPORTER-RELATED"/>
    <property type="match status" value="1"/>
</dbReference>
<feature type="domain" description="Major facilitator superfamily associated" evidence="10">
    <location>
        <begin position="8"/>
        <end position="358"/>
    </location>
</feature>
<evidence type="ECO:0000313" key="12">
    <source>
        <dbReference type="Proteomes" id="UP000199470"/>
    </source>
</evidence>
<dbReference type="EMBL" id="FOTW01000028">
    <property type="protein sequence ID" value="SFM68885.1"/>
    <property type="molecule type" value="Genomic_DNA"/>
</dbReference>
<feature type="transmembrane region" description="Helical" evidence="8">
    <location>
        <begin position="200"/>
        <end position="221"/>
    </location>
</feature>
<keyword evidence="7 8" id="KW-0472">Membrane</keyword>
<keyword evidence="9" id="KW-0732">Signal</keyword>
<dbReference type="OrthoDB" id="9150135at2"/>
<feature type="transmembrane region" description="Helical" evidence="8">
    <location>
        <begin position="326"/>
        <end position="349"/>
    </location>
</feature>
<keyword evidence="5 8" id="KW-0812">Transmembrane</keyword>
<keyword evidence="12" id="KW-1185">Reference proteome</keyword>
<evidence type="ECO:0000256" key="8">
    <source>
        <dbReference type="SAM" id="Phobius"/>
    </source>
</evidence>
<dbReference type="PANTHER" id="PTHR23522">
    <property type="entry name" value="BLL5896 PROTEIN"/>
    <property type="match status" value="1"/>
</dbReference>
<feature type="transmembrane region" description="Helical" evidence="8">
    <location>
        <begin position="131"/>
        <end position="150"/>
    </location>
</feature>
<keyword evidence="4" id="KW-0997">Cell inner membrane</keyword>
<evidence type="ECO:0000256" key="5">
    <source>
        <dbReference type="ARBA" id="ARBA00022692"/>
    </source>
</evidence>
<feature type="transmembrane region" description="Helical" evidence="8">
    <location>
        <begin position="233"/>
        <end position="252"/>
    </location>
</feature>
<evidence type="ECO:0000259" key="10">
    <source>
        <dbReference type="Pfam" id="PF12832"/>
    </source>
</evidence>
<dbReference type="InterPro" id="IPR036259">
    <property type="entry name" value="MFS_trans_sf"/>
</dbReference>
<dbReference type="Proteomes" id="UP000199470">
    <property type="component" value="Unassembled WGS sequence"/>
</dbReference>
<dbReference type="STRING" id="758825.SAMN02982985_04954"/>
<sequence>MPKQAFSFALFLFAYYAHAGTFSTYATLYFAAKGMTVAQIGTLMAMIQVLRIVGPNVWGYVADHSERRVLVLRLTGVAALTAFSGIFLGQTFAQLLLAMVALNLFTSAQGPICEALMLSEMRGDLTHYGRLRLWGSVGFIASVMLAAVALDAYGIAALPWIAGGLLLGVLGAALRLREVPRLSHAQPAPPLLSILRRREVIAFFVSTALMVAAHTSLYTFYSLYLERNGYSKTVIGVMWSLGVTAEVLLFYFQAPLFRRWGARNMMYLALLCGVLRFAVMGAAAHALWLLVLAQLLHAATFALHHSASVMTLQRWFSGPLQARGQALFISISYGIGGSLGGLFLAQWWQRAGPQSVYYVAAALCAGSLLAAALSFRWQRLEKPGGALAGSDPRV</sequence>
<dbReference type="InterPro" id="IPR026032">
    <property type="entry name" value="HcaT-like"/>
</dbReference>
<comment type="subcellular location">
    <subcellularLocation>
        <location evidence="1">Cell inner membrane</location>
        <topology evidence="1">Multi-pass membrane protein</topology>
    </subcellularLocation>
</comment>
<protein>
    <submittedName>
        <fullName evidence="11">MFS transporter, PPP family, 3-phenylpropionic acid transporter</fullName>
    </submittedName>
</protein>
<dbReference type="GO" id="GO:0005886">
    <property type="term" value="C:plasma membrane"/>
    <property type="evidence" value="ECO:0007669"/>
    <property type="project" value="UniProtKB-SubCell"/>
</dbReference>
<dbReference type="Gene3D" id="1.20.1250.20">
    <property type="entry name" value="MFS general substrate transporter like domains"/>
    <property type="match status" value="2"/>
</dbReference>
<dbReference type="GO" id="GO:0030395">
    <property type="term" value="F:lactose binding"/>
    <property type="evidence" value="ECO:0007669"/>
    <property type="project" value="TreeGrafter"/>
</dbReference>
<keyword evidence="6 8" id="KW-1133">Transmembrane helix</keyword>
<dbReference type="GO" id="GO:0015528">
    <property type="term" value="F:lactose:proton symporter activity"/>
    <property type="evidence" value="ECO:0007669"/>
    <property type="project" value="TreeGrafter"/>
</dbReference>
<evidence type="ECO:0000256" key="2">
    <source>
        <dbReference type="ARBA" id="ARBA00022448"/>
    </source>
</evidence>
<feature type="transmembrane region" description="Helical" evidence="8">
    <location>
        <begin position="156"/>
        <end position="174"/>
    </location>
</feature>
<dbReference type="InterPro" id="IPR024989">
    <property type="entry name" value="MFS_assoc_dom"/>
</dbReference>
<evidence type="ECO:0000313" key="11">
    <source>
        <dbReference type="EMBL" id="SFM68885.1"/>
    </source>
</evidence>
<dbReference type="AlphaFoldDB" id="A0A1I4SWW1"/>
<proteinExistence type="predicted"/>
<accession>A0A1I4SWW1</accession>
<evidence type="ECO:0000256" key="4">
    <source>
        <dbReference type="ARBA" id="ARBA00022519"/>
    </source>
</evidence>
<evidence type="ECO:0000256" key="1">
    <source>
        <dbReference type="ARBA" id="ARBA00004429"/>
    </source>
</evidence>
<organism evidence="11 12">
    <name type="scientific">Rugamonas rubra</name>
    <dbReference type="NCBI Taxonomy" id="758825"/>
    <lineage>
        <taxon>Bacteria</taxon>
        <taxon>Pseudomonadati</taxon>
        <taxon>Pseudomonadota</taxon>
        <taxon>Betaproteobacteria</taxon>
        <taxon>Burkholderiales</taxon>
        <taxon>Oxalobacteraceae</taxon>
        <taxon>Telluria group</taxon>
        <taxon>Rugamonas</taxon>
    </lineage>
</organism>
<dbReference type="SUPFAM" id="SSF103473">
    <property type="entry name" value="MFS general substrate transporter"/>
    <property type="match status" value="1"/>
</dbReference>
<reference evidence="11 12" key="1">
    <citation type="submission" date="2016-10" db="EMBL/GenBank/DDBJ databases">
        <authorList>
            <person name="de Groot N.N."/>
        </authorList>
    </citation>
    <scope>NUCLEOTIDE SEQUENCE [LARGE SCALE GENOMIC DNA]</scope>
    <source>
        <strain evidence="11 12">ATCC 43154</strain>
    </source>
</reference>
<feature type="transmembrane region" description="Helical" evidence="8">
    <location>
        <begin position="70"/>
        <end position="89"/>
    </location>
</feature>
<dbReference type="PIRSF" id="PIRSF004925">
    <property type="entry name" value="HcaT"/>
    <property type="match status" value="1"/>
</dbReference>
<name>A0A1I4SWW1_9BURK</name>
<feature type="signal peptide" evidence="9">
    <location>
        <begin position="1"/>
        <end position="19"/>
    </location>
</feature>
<gene>
    <name evidence="11" type="ORF">SAMN02982985_04954</name>
</gene>
<evidence type="ECO:0000256" key="6">
    <source>
        <dbReference type="ARBA" id="ARBA00022989"/>
    </source>
</evidence>
<dbReference type="RefSeq" id="WP_093390375.1">
    <property type="nucleotide sequence ID" value="NZ_FOTW01000028.1"/>
</dbReference>
<evidence type="ECO:0000256" key="7">
    <source>
        <dbReference type="ARBA" id="ARBA00023136"/>
    </source>
</evidence>
<evidence type="ECO:0000256" key="9">
    <source>
        <dbReference type="SAM" id="SignalP"/>
    </source>
</evidence>
<feature type="transmembrane region" description="Helical" evidence="8">
    <location>
        <begin position="355"/>
        <end position="375"/>
    </location>
</feature>
<keyword evidence="2" id="KW-0813">Transport</keyword>
<dbReference type="Pfam" id="PF12832">
    <property type="entry name" value="MFS_1_like"/>
    <property type="match status" value="1"/>
</dbReference>